<keyword evidence="4" id="KW-0830">Ubiquinone</keyword>
<dbReference type="SUPFAM" id="SSF56112">
    <property type="entry name" value="Protein kinase-like (PK-like)"/>
    <property type="match status" value="1"/>
</dbReference>
<keyword evidence="2" id="KW-0812">Transmembrane</keyword>
<keyword evidence="5" id="KW-1185">Reference proteome</keyword>
<comment type="caution">
    <text evidence="4">The sequence shown here is derived from an EMBL/GenBank/DDBJ whole genome shotgun (WGS) entry which is preliminary data.</text>
</comment>
<evidence type="ECO:0000313" key="5">
    <source>
        <dbReference type="Proteomes" id="UP001157911"/>
    </source>
</evidence>
<dbReference type="Gene3D" id="3.30.200.20">
    <property type="entry name" value="Phosphorylase Kinase, domain 1"/>
    <property type="match status" value="1"/>
</dbReference>
<dbReference type="CDD" id="cd05121">
    <property type="entry name" value="ABC1_ADCK3-like"/>
    <property type="match status" value="1"/>
</dbReference>
<dbReference type="InterPro" id="IPR000719">
    <property type="entry name" value="Prot_kinase_dom"/>
</dbReference>
<feature type="domain" description="Protein kinase" evidence="3">
    <location>
        <begin position="104"/>
        <end position="404"/>
    </location>
</feature>
<dbReference type="Proteomes" id="UP001157911">
    <property type="component" value="Unassembled WGS sequence"/>
</dbReference>
<comment type="similarity">
    <text evidence="1">Belongs to the protein kinase superfamily. ADCK protein kinase family.</text>
</comment>
<evidence type="ECO:0000313" key="4">
    <source>
        <dbReference type="EMBL" id="SMP06461.1"/>
    </source>
</evidence>
<feature type="transmembrane region" description="Helical" evidence="2">
    <location>
        <begin position="448"/>
        <end position="474"/>
    </location>
</feature>
<evidence type="ECO:0000256" key="2">
    <source>
        <dbReference type="SAM" id="Phobius"/>
    </source>
</evidence>
<accession>A0ABY1NCL5</accession>
<evidence type="ECO:0000256" key="1">
    <source>
        <dbReference type="ARBA" id="ARBA00009670"/>
    </source>
</evidence>
<gene>
    <name evidence="4" type="ORF">SAMN06265339_0376</name>
</gene>
<proteinExistence type="inferred from homology"/>
<sequence length="485" mass="56014">MIKRLYQITGTLFFCFYEKIPLSFLLFPLFLPYRKLLRHPPPQRLRTACENLGATFIKLGQILSTRVDLLPPEYIKELQKLQDSVPPVPLKTLLPKDFYKNFTEIEETPIGSGSVAQVHRAKLKTGEEVAVKIIKPDAEKTIKTDMKILKTTLSLLSFLPIVRELKLKQVAEELETILLDELDLSREASYLEMFKNFSKEEKYLYVPKVIWRLTNEKILVTEFINGIKLTEFIEKYGTDKELAENFVKLVNKMVFEFNVFHGDLHPGNIFITKDKKFALVDFGIVGRLTPDTASHFFLFSLGVMEKDPDIIVEALERINVLPPNINVPLLKREILKFLDKYYNRPLSSIDAEKIFYEELSAARKFKIVLPEELVILMKTIAHTESIARLIYPDFRLPPLLKPYLKKLLPKFAVKEIKRRTIKTALFIDKTLNSLLERKTEKGTNQNSLILPALLISYGIVLAIKPIMFLPFILISTATYKLFKSS</sequence>
<dbReference type="EMBL" id="FXUB01000001">
    <property type="protein sequence ID" value="SMP06461.1"/>
    <property type="molecule type" value="Genomic_DNA"/>
</dbReference>
<dbReference type="InterPro" id="IPR011009">
    <property type="entry name" value="Kinase-like_dom_sf"/>
</dbReference>
<dbReference type="SMART" id="SM00220">
    <property type="entry name" value="S_TKc"/>
    <property type="match status" value="1"/>
</dbReference>
<dbReference type="PANTHER" id="PTHR10566:SF113">
    <property type="entry name" value="PROTEIN ACTIVITY OF BC1 COMPLEX KINASE 7, CHLOROPLASTIC"/>
    <property type="match status" value="1"/>
</dbReference>
<dbReference type="Pfam" id="PF03109">
    <property type="entry name" value="ABC1"/>
    <property type="match status" value="1"/>
</dbReference>
<protein>
    <submittedName>
        <fullName evidence="4">Ubiquinone biosynthesis protein</fullName>
    </submittedName>
</protein>
<dbReference type="PROSITE" id="PS50011">
    <property type="entry name" value="PROTEIN_KINASE_DOM"/>
    <property type="match status" value="1"/>
</dbReference>
<dbReference type="PANTHER" id="PTHR10566">
    <property type="entry name" value="CHAPERONE-ACTIVITY OF BC1 COMPLEX CABC1 -RELATED"/>
    <property type="match status" value="1"/>
</dbReference>
<dbReference type="InterPro" id="IPR050154">
    <property type="entry name" value="UbiB_kinase"/>
</dbReference>
<feature type="transmembrane region" description="Helical" evidence="2">
    <location>
        <begin position="12"/>
        <end position="33"/>
    </location>
</feature>
<organism evidence="4 5">
    <name type="scientific">Desulfurobacterium pacificum</name>
    <dbReference type="NCBI Taxonomy" id="240166"/>
    <lineage>
        <taxon>Bacteria</taxon>
        <taxon>Pseudomonadati</taxon>
        <taxon>Aquificota</taxon>
        <taxon>Aquificia</taxon>
        <taxon>Desulfurobacteriales</taxon>
        <taxon>Desulfurobacteriaceae</taxon>
        <taxon>Desulfurobacterium</taxon>
    </lineage>
</organism>
<keyword evidence="2" id="KW-1133">Transmembrane helix</keyword>
<evidence type="ECO:0000259" key="3">
    <source>
        <dbReference type="PROSITE" id="PS50011"/>
    </source>
</evidence>
<dbReference type="Gene3D" id="1.10.510.10">
    <property type="entry name" value="Transferase(Phosphotransferase) domain 1"/>
    <property type="match status" value="1"/>
</dbReference>
<name>A0ABY1NCL5_9BACT</name>
<keyword evidence="2" id="KW-0472">Membrane</keyword>
<dbReference type="InterPro" id="IPR004147">
    <property type="entry name" value="ABC1_dom"/>
</dbReference>
<dbReference type="RefSeq" id="WP_283399882.1">
    <property type="nucleotide sequence ID" value="NZ_FXUB01000001.1"/>
</dbReference>
<reference evidence="4 5" key="1">
    <citation type="submission" date="2017-05" db="EMBL/GenBank/DDBJ databases">
        <authorList>
            <person name="Varghese N."/>
            <person name="Submissions S."/>
        </authorList>
    </citation>
    <scope>NUCLEOTIDE SEQUENCE [LARGE SCALE GENOMIC DNA]</scope>
    <source>
        <strain evidence="4 5">DSM 15522</strain>
    </source>
</reference>